<organism evidence="11 12">
    <name type="scientific">Meloidogyne enterolobii</name>
    <name type="common">Root-knot nematode worm</name>
    <name type="synonym">Meloidogyne mayaguensis</name>
    <dbReference type="NCBI Taxonomy" id="390850"/>
    <lineage>
        <taxon>Eukaryota</taxon>
        <taxon>Metazoa</taxon>
        <taxon>Ecdysozoa</taxon>
        <taxon>Nematoda</taxon>
        <taxon>Chromadorea</taxon>
        <taxon>Rhabditida</taxon>
        <taxon>Tylenchina</taxon>
        <taxon>Tylenchomorpha</taxon>
        <taxon>Tylenchoidea</taxon>
        <taxon>Meloidogynidae</taxon>
        <taxon>Meloidogyninae</taxon>
        <taxon>Meloidogyne</taxon>
    </lineage>
</organism>
<dbReference type="GO" id="GO:0016787">
    <property type="term" value="F:hydrolase activity"/>
    <property type="evidence" value="ECO:0007669"/>
    <property type="project" value="UniProtKB-KW"/>
</dbReference>
<dbReference type="OrthoDB" id="5871318at2759"/>
<keyword evidence="5 7" id="KW-0067">ATP-binding</keyword>
<proteinExistence type="inferred from homology"/>
<protein>
    <recommendedName>
        <fullName evidence="1">RNA helicase</fullName>
        <ecNumber evidence="1">3.6.4.13</ecNumber>
    </recommendedName>
</protein>
<dbReference type="EC" id="3.6.4.13" evidence="1"/>
<dbReference type="GO" id="GO:0003676">
    <property type="term" value="F:nucleic acid binding"/>
    <property type="evidence" value="ECO:0007669"/>
    <property type="project" value="InterPro"/>
</dbReference>
<evidence type="ECO:0000313" key="11">
    <source>
        <dbReference type="EMBL" id="CAD2173134.1"/>
    </source>
</evidence>
<comment type="caution">
    <text evidence="11">The sequence shown here is derived from an EMBL/GenBank/DDBJ whole genome shotgun (WGS) entry which is preliminary data.</text>
</comment>
<dbReference type="GO" id="GO:0043186">
    <property type="term" value="C:P granule"/>
    <property type="evidence" value="ECO:0007669"/>
    <property type="project" value="UniProtKB-ARBA"/>
</dbReference>
<dbReference type="InterPro" id="IPR000629">
    <property type="entry name" value="RNA-helicase_DEAD-box_CS"/>
</dbReference>
<dbReference type="PROSITE" id="PS51194">
    <property type="entry name" value="HELICASE_CTER"/>
    <property type="match status" value="1"/>
</dbReference>
<dbReference type="PROSITE" id="PS00039">
    <property type="entry name" value="DEAD_ATP_HELICASE"/>
    <property type="match status" value="1"/>
</dbReference>
<keyword evidence="3 7" id="KW-0378">Hydrolase</keyword>
<evidence type="ECO:0000313" key="12">
    <source>
        <dbReference type="Proteomes" id="UP000580250"/>
    </source>
</evidence>
<dbReference type="SMART" id="SM00490">
    <property type="entry name" value="HELICc"/>
    <property type="match status" value="1"/>
</dbReference>
<dbReference type="Proteomes" id="UP000580250">
    <property type="component" value="Unassembled WGS sequence"/>
</dbReference>
<evidence type="ECO:0000259" key="8">
    <source>
        <dbReference type="PROSITE" id="PS51192"/>
    </source>
</evidence>
<accession>A0A6V7VFF6</accession>
<name>A0A6V7VFF6_MELEN</name>
<dbReference type="AlphaFoldDB" id="A0A6V7VFF6"/>
<evidence type="ECO:0000259" key="9">
    <source>
        <dbReference type="PROSITE" id="PS51194"/>
    </source>
</evidence>
<keyword evidence="4 7" id="KW-0347">Helicase</keyword>
<dbReference type="GO" id="GO:0003724">
    <property type="term" value="F:RNA helicase activity"/>
    <property type="evidence" value="ECO:0007669"/>
    <property type="project" value="UniProtKB-EC"/>
</dbReference>
<dbReference type="InterPro" id="IPR014001">
    <property type="entry name" value="Helicase_ATP-bd"/>
</dbReference>
<evidence type="ECO:0000256" key="3">
    <source>
        <dbReference type="ARBA" id="ARBA00022801"/>
    </source>
</evidence>
<dbReference type="PROSITE" id="PS51192">
    <property type="entry name" value="HELICASE_ATP_BIND_1"/>
    <property type="match status" value="1"/>
</dbReference>
<dbReference type="InterPro" id="IPR027417">
    <property type="entry name" value="P-loop_NTPase"/>
</dbReference>
<dbReference type="CDD" id="cd18787">
    <property type="entry name" value="SF2_C_DEAD"/>
    <property type="match status" value="1"/>
</dbReference>
<dbReference type="Gene3D" id="3.40.50.300">
    <property type="entry name" value="P-loop containing nucleotide triphosphate hydrolases"/>
    <property type="match status" value="2"/>
</dbReference>
<dbReference type="InterPro" id="IPR011545">
    <property type="entry name" value="DEAD/DEAH_box_helicase_dom"/>
</dbReference>
<gene>
    <name evidence="11" type="ORF">MENT_LOCUS24724</name>
</gene>
<evidence type="ECO:0000256" key="6">
    <source>
        <dbReference type="PROSITE-ProRule" id="PRU00552"/>
    </source>
</evidence>
<dbReference type="InterPro" id="IPR001650">
    <property type="entry name" value="Helicase_C-like"/>
</dbReference>
<dbReference type="SMART" id="SM00487">
    <property type="entry name" value="DEXDc"/>
    <property type="match status" value="1"/>
</dbReference>
<dbReference type="EMBL" id="CAJEWN010000213">
    <property type="protein sequence ID" value="CAD2173134.1"/>
    <property type="molecule type" value="Genomic_DNA"/>
</dbReference>
<dbReference type="GO" id="GO:0005524">
    <property type="term" value="F:ATP binding"/>
    <property type="evidence" value="ECO:0007669"/>
    <property type="project" value="UniProtKB-KW"/>
</dbReference>
<dbReference type="SUPFAM" id="SSF52540">
    <property type="entry name" value="P-loop containing nucleoside triphosphate hydrolases"/>
    <property type="match status" value="2"/>
</dbReference>
<evidence type="ECO:0000256" key="5">
    <source>
        <dbReference type="ARBA" id="ARBA00022840"/>
    </source>
</evidence>
<feature type="short sequence motif" description="Q motif" evidence="6">
    <location>
        <begin position="186"/>
        <end position="214"/>
    </location>
</feature>
<keyword evidence="2 7" id="KW-0547">Nucleotide-binding</keyword>
<evidence type="ECO:0000256" key="2">
    <source>
        <dbReference type="ARBA" id="ARBA00022741"/>
    </source>
</evidence>
<feature type="domain" description="Helicase C-terminal" evidence="9">
    <location>
        <begin position="469"/>
        <end position="618"/>
    </location>
</feature>
<reference evidence="11 12" key="1">
    <citation type="submission" date="2020-08" db="EMBL/GenBank/DDBJ databases">
        <authorList>
            <person name="Koutsovoulos G."/>
            <person name="Danchin GJ E."/>
        </authorList>
    </citation>
    <scope>NUCLEOTIDE SEQUENCE [LARGE SCALE GENOMIC DNA]</scope>
</reference>
<dbReference type="Pfam" id="PF00270">
    <property type="entry name" value="DEAD"/>
    <property type="match status" value="1"/>
</dbReference>
<evidence type="ECO:0000256" key="1">
    <source>
        <dbReference type="ARBA" id="ARBA00012552"/>
    </source>
</evidence>
<sequence>MTSKSNRHNIFDIPSTFSCQSWLNTNPSLKGEENFKNLIERIIILDEKSSQNFGSEKTNQNNKIDDCSNNNWTNDWSNANSINNFNSANNSQTFLGKIENKRNVGSQRNEFGTFAPRFISENNSNKEKPQTKREKFLPPKAEEWELFDENKQVKEGEMFDEICEVYEEATAVLNCDGTDVLFERIESFDQCSFSAELMLNVQLKKLKKPTPVQRVVIPLITKKKNDLLCHAQTGSGKTAAFLLPIISRLHHFSRKRGFETNSYTPYAIIVSPTKELVKQLYDDACAFALRTGVTVSYTFGDIVRNFEGFLKIFFFKNFKPMKPSVAELTKGCDIFIATCGRLSQFVEKKYISLEELRFLVLDEADKLLKVDNFYSCVKEIKQQKNIYPTHRVLMFSATYEHSINDLVQSFLRDDFVQIQIGQVNSAADTVEQTFLKVNKHTLNGINGKQDTLLEFLLKHEKTRLVPQPNGDDYWKVPKTIIFVEQKRLSYRLGLTLNDNNIRASSYNSDLTLKMRYEAVSKFATDQCDVLVATDVGARGLNFPNVQYVINYDLPSRDLRGSQNEYIHRIGRTGRIGNVGAAISYFDPSSINDKRNASYFVKVLQDSRQSVPEWMLEFVEENETSVNNLSKDDFSNYEGEKN</sequence>
<evidence type="ECO:0000256" key="4">
    <source>
        <dbReference type="ARBA" id="ARBA00022806"/>
    </source>
</evidence>
<evidence type="ECO:0000256" key="7">
    <source>
        <dbReference type="RuleBase" id="RU000492"/>
    </source>
</evidence>
<dbReference type="PROSITE" id="PS51195">
    <property type="entry name" value="Q_MOTIF"/>
    <property type="match status" value="1"/>
</dbReference>
<dbReference type="PANTHER" id="PTHR47958">
    <property type="entry name" value="ATP-DEPENDENT RNA HELICASE DBP3"/>
    <property type="match status" value="1"/>
</dbReference>
<feature type="domain" description="Helicase ATP-binding" evidence="8">
    <location>
        <begin position="218"/>
        <end position="417"/>
    </location>
</feature>
<evidence type="ECO:0000259" key="10">
    <source>
        <dbReference type="PROSITE" id="PS51195"/>
    </source>
</evidence>
<dbReference type="Pfam" id="PF00271">
    <property type="entry name" value="Helicase_C"/>
    <property type="match status" value="1"/>
</dbReference>
<feature type="domain" description="DEAD-box RNA helicase Q" evidence="10">
    <location>
        <begin position="186"/>
        <end position="214"/>
    </location>
</feature>
<comment type="similarity">
    <text evidence="7">Belongs to the DEAD box helicase family.</text>
</comment>
<dbReference type="InterPro" id="IPR014014">
    <property type="entry name" value="RNA_helicase_DEAD_Q_motif"/>
</dbReference>